<comment type="caution">
    <text evidence="13">The sequence shown here is derived from an EMBL/GenBank/DDBJ whole genome shotgun (WGS) entry which is preliminary data.</text>
</comment>
<dbReference type="SUPFAM" id="SSF143548">
    <property type="entry name" value="Serine metabolism enzymes domain"/>
    <property type="match status" value="1"/>
</dbReference>
<dbReference type="PANTHER" id="PTHR42789:SF1">
    <property type="entry name" value="D-ISOMER SPECIFIC 2-HYDROXYACID DEHYDROGENASE FAMILY PROTEIN (AFU_ORTHOLOGUE AFUA_6G10090)"/>
    <property type="match status" value="1"/>
</dbReference>
<evidence type="ECO:0000259" key="12">
    <source>
        <dbReference type="Pfam" id="PF19304"/>
    </source>
</evidence>
<dbReference type="InterPro" id="IPR006140">
    <property type="entry name" value="D-isomer_DH_NAD-bd"/>
</dbReference>
<dbReference type="Gene3D" id="3.30.1330.90">
    <property type="entry name" value="D-3-phosphoglycerate dehydrogenase, domain 3"/>
    <property type="match status" value="1"/>
</dbReference>
<feature type="domain" description="D-3-phosphoglycerate dehydrogenase ASB" evidence="12">
    <location>
        <begin position="326"/>
        <end position="444"/>
    </location>
</feature>
<organism evidence="13 14">
    <name type="scientific">Pseudochrobactrum asaccharolyticum</name>
    <dbReference type="NCBI Taxonomy" id="354351"/>
    <lineage>
        <taxon>Bacteria</taxon>
        <taxon>Pseudomonadati</taxon>
        <taxon>Pseudomonadota</taxon>
        <taxon>Alphaproteobacteria</taxon>
        <taxon>Hyphomicrobiales</taxon>
        <taxon>Brucellaceae</taxon>
        <taxon>Pseudochrobactrum</taxon>
    </lineage>
</organism>
<dbReference type="CDD" id="cd04902">
    <property type="entry name" value="ACT_3PGDH-xct"/>
    <property type="match status" value="1"/>
</dbReference>
<evidence type="ECO:0000256" key="6">
    <source>
        <dbReference type="ARBA" id="ARBA00023002"/>
    </source>
</evidence>
<evidence type="ECO:0000256" key="1">
    <source>
        <dbReference type="ARBA" id="ARBA00005216"/>
    </source>
</evidence>
<gene>
    <name evidence="13" type="ORF">DFR47_106162</name>
</gene>
<dbReference type="FunFam" id="3.40.50.720:FF:000021">
    <property type="entry name" value="D-3-phosphoglycerate dehydrogenase"/>
    <property type="match status" value="1"/>
</dbReference>
<evidence type="ECO:0000256" key="2">
    <source>
        <dbReference type="ARBA" id="ARBA00005854"/>
    </source>
</evidence>
<dbReference type="InterPro" id="IPR029009">
    <property type="entry name" value="ASB_dom_sf"/>
</dbReference>
<dbReference type="InterPro" id="IPR036291">
    <property type="entry name" value="NAD(P)-bd_dom_sf"/>
</dbReference>
<comment type="pathway">
    <text evidence="1 9">Amino-acid biosynthesis; L-serine biosynthesis; L-serine from 3-phospho-D-glycerate: step 1/3.</text>
</comment>
<dbReference type="EMBL" id="QNRH01000006">
    <property type="protein sequence ID" value="RBO93079.1"/>
    <property type="molecule type" value="Genomic_DNA"/>
</dbReference>
<dbReference type="InterPro" id="IPR045865">
    <property type="entry name" value="ACT-like_dom_sf"/>
</dbReference>
<dbReference type="SUPFAM" id="SSF51735">
    <property type="entry name" value="NAD(P)-binding Rossmann-fold domains"/>
    <property type="match status" value="1"/>
</dbReference>
<keyword evidence="6 9" id="KW-0560">Oxidoreductase</keyword>
<evidence type="ECO:0000259" key="10">
    <source>
        <dbReference type="Pfam" id="PF00389"/>
    </source>
</evidence>
<dbReference type="InterPro" id="IPR045626">
    <property type="entry name" value="PGDH_ASB_dom"/>
</dbReference>
<dbReference type="Proteomes" id="UP000252893">
    <property type="component" value="Unassembled WGS sequence"/>
</dbReference>
<evidence type="ECO:0000256" key="8">
    <source>
        <dbReference type="ARBA" id="ARBA00048731"/>
    </source>
</evidence>
<dbReference type="InterPro" id="IPR006236">
    <property type="entry name" value="PGDH"/>
</dbReference>
<dbReference type="SUPFAM" id="SSF52283">
    <property type="entry name" value="Formate/glycerate dehydrogenase catalytic domain-like"/>
    <property type="match status" value="1"/>
</dbReference>
<dbReference type="OrthoDB" id="9793626at2"/>
<dbReference type="InterPro" id="IPR029752">
    <property type="entry name" value="D-isomer_DH_CS1"/>
</dbReference>
<dbReference type="AlphaFoldDB" id="A0A366DUB1"/>
<dbReference type="CDD" id="cd12173">
    <property type="entry name" value="PGDH_4"/>
    <property type="match status" value="1"/>
</dbReference>
<comment type="similarity">
    <text evidence="2 9">Belongs to the D-isomer specific 2-hydroxyacid dehydrogenase family.</text>
</comment>
<keyword evidence="5 9" id="KW-0028">Amino-acid biosynthesis</keyword>
<feature type="domain" description="D-isomer specific 2-hydroxyacid dehydrogenase catalytic" evidence="10">
    <location>
        <begin position="5"/>
        <end position="315"/>
    </location>
</feature>
<dbReference type="PROSITE" id="PS00065">
    <property type="entry name" value="D_2_HYDROXYACID_DH_1"/>
    <property type="match status" value="1"/>
</dbReference>
<keyword evidence="9" id="KW-0718">Serine biosynthesis</keyword>
<dbReference type="PROSITE" id="PS00670">
    <property type="entry name" value="D_2_HYDROXYACID_DH_2"/>
    <property type="match status" value="1"/>
</dbReference>
<dbReference type="Pfam" id="PF00389">
    <property type="entry name" value="2-Hacid_dh"/>
    <property type="match status" value="1"/>
</dbReference>
<evidence type="ECO:0000313" key="14">
    <source>
        <dbReference type="Proteomes" id="UP000252893"/>
    </source>
</evidence>
<dbReference type="RefSeq" id="WP_113945359.1">
    <property type="nucleotide sequence ID" value="NZ_JBHEEG010000007.1"/>
</dbReference>
<evidence type="ECO:0000256" key="9">
    <source>
        <dbReference type="RuleBase" id="RU363003"/>
    </source>
</evidence>
<evidence type="ECO:0000259" key="11">
    <source>
        <dbReference type="Pfam" id="PF02826"/>
    </source>
</evidence>
<dbReference type="InterPro" id="IPR029753">
    <property type="entry name" value="D-isomer_DH_CS"/>
</dbReference>
<dbReference type="InterPro" id="IPR006139">
    <property type="entry name" value="D-isomer_2_OHA_DH_cat_dom"/>
</dbReference>
<dbReference type="GO" id="GO:0051287">
    <property type="term" value="F:NAD binding"/>
    <property type="evidence" value="ECO:0007669"/>
    <property type="project" value="UniProtKB-UniRule"/>
</dbReference>
<reference evidence="13 14" key="1">
    <citation type="submission" date="2018-06" db="EMBL/GenBank/DDBJ databases">
        <title>Genomic Encyclopedia of Type Strains, Phase IV (KMG-IV): sequencing the most valuable type-strain genomes for metagenomic binning, comparative biology and taxonomic classification.</title>
        <authorList>
            <person name="Goeker M."/>
        </authorList>
    </citation>
    <scope>NUCLEOTIDE SEQUENCE [LARGE SCALE GENOMIC DNA]</scope>
    <source>
        <strain evidence="13 14">DSM 25619</strain>
    </source>
</reference>
<dbReference type="PANTHER" id="PTHR42789">
    <property type="entry name" value="D-ISOMER SPECIFIC 2-HYDROXYACID DEHYDROGENASE FAMILY PROTEIN (AFU_ORTHOLOGUE AFUA_6G10090)"/>
    <property type="match status" value="1"/>
</dbReference>
<dbReference type="UniPathway" id="UPA00135">
    <property type="reaction ID" value="UER00196"/>
</dbReference>
<proteinExistence type="inferred from homology"/>
<dbReference type="SUPFAM" id="SSF55021">
    <property type="entry name" value="ACT-like"/>
    <property type="match status" value="1"/>
</dbReference>
<feature type="domain" description="D-isomer specific 2-hydroxyacid dehydrogenase NAD-binding" evidence="11">
    <location>
        <begin position="109"/>
        <end position="283"/>
    </location>
</feature>
<dbReference type="EC" id="1.1.1.95" evidence="3 9"/>
<keyword evidence="7 9" id="KW-0520">NAD</keyword>
<dbReference type="NCBIfam" id="TIGR01327">
    <property type="entry name" value="PGDH"/>
    <property type="match status" value="1"/>
</dbReference>
<sequence>MAPRVLVSDKLSPTAVQIFKDRGVEVDYLPDLGKDKEKLLELIGQYDGLAIRSATKATEKLIAAATNLKVIGRAGIGVDNVDIPAASRRGIIVMNTPFGNSITTAEHAIALMFAVARQLPEADQSTRAGKWEKNRFMGVEITGKTLGVIGCGNIGSIVATRAIGLKMNVVAFDPFLSEGRAEELGVEKVELDDLLARADFISLHTPMTDKTRNIINAENLAKMKDGVRIINCARGSLIVEKDLVAALKSGKVAGAGIDVFEVEPATESELFDLPNVVCTPHLGASTSEAQENVAIQVAEQMADYLIKGAVTNAINMPSITAEEAPRLKPFVKLAEVLGAFIGQVTDEPIQEVEILFDGSTAAMNTRALMSAALAGLIRPQVSDVNMVSAPVMVKERGIIVSEVKRDKSGVFDGYIKITVRTTTRTRSIAGTCFSDGKPRFIQIKGINLDAEVGQHMLYTTNNDTPGMIGWLGTVCGQHGVNIANFSLGRERMGGDAIALLYLDERIPDAVLDVLRANEAIVQARPLVFDVAAD</sequence>
<evidence type="ECO:0000313" key="13">
    <source>
        <dbReference type="EMBL" id="RBO93079.1"/>
    </source>
</evidence>
<dbReference type="Gene3D" id="3.40.50.720">
    <property type="entry name" value="NAD(P)-binding Rossmann-like Domain"/>
    <property type="match status" value="2"/>
</dbReference>
<comment type="catalytic activity">
    <reaction evidence="8 9">
        <text>(2R)-3-phosphoglycerate + NAD(+) = 3-phosphooxypyruvate + NADH + H(+)</text>
        <dbReference type="Rhea" id="RHEA:12641"/>
        <dbReference type="ChEBI" id="CHEBI:15378"/>
        <dbReference type="ChEBI" id="CHEBI:18110"/>
        <dbReference type="ChEBI" id="CHEBI:57540"/>
        <dbReference type="ChEBI" id="CHEBI:57945"/>
        <dbReference type="ChEBI" id="CHEBI:58272"/>
        <dbReference type="EC" id="1.1.1.95"/>
    </reaction>
</comment>
<keyword evidence="14" id="KW-1185">Reference proteome</keyword>
<dbReference type="PROSITE" id="PS00671">
    <property type="entry name" value="D_2_HYDROXYACID_DH_3"/>
    <property type="match status" value="1"/>
</dbReference>
<accession>A0A366DUB1</accession>
<evidence type="ECO:0000256" key="5">
    <source>
        <dbReference type="ARBA" id="ARBA00022605"/>
    </source>
</evidence>
<dbReference type="Pfam" id="PF02826">
    <property type="entry name" value="2-Hacid_dh_C"/>
    <property type="match status" value="1"/>
</dbReference>
<dbReference type="Pfam" id="PF19304">
    <property type="entry name" value="PGDH_inter"/>
    <property type="match status" value="1"/>
</dbReference>
<evidence type="ECO:0000256" key="3">
    <source>
        <dbReference type="ARBA" id="ARBA00013143"/>
    </source>
</evidence>
<evidence type="ECO:0000256" key="7">
    <source>
        <dbReference type="ARBA" id="ARBA00023027"/>
    </source>
</evidence>
<dbReference type="Gene3D" id="3.30.70.260">
    <property type="match status" value="1"/>
</dbReference>
<protein>
    <recommendedName>
        <fullName evidence="4 9">D-3-phosphoglycerate dehydrogenase</fullName>
        <ecNumber evidence="3 9">1.1.1.95</ecNumber>
    </recommendedName>
</protein>
<evidence type="ECO:0000256" key="4">
    <source>
        <dbReference type="ARBA" id="ARBA00021582"/>
    </source>
</evidence>
<dbReference type="GO" id="GO:0006564">
    <property type="term" value="P:L-serine biosynthetic process"/>
    <property type="evidence" value="ECO:0007669"/>
    <property type="project" value="UniProtKB-UniRule"/>
</dbReference>
<name>A0A366DUB1_9HYPH</name>
<dbReference type="GO" id="GO:0004617">
    <property type="term" value="F:phosphoglycerate dehydrogenase activity"/>
    <property type="evidence" value="ECO:0007669"/>
    <property type="project" value="UniProtKB-UniRule"/>
</dbReference>
<dbReference type="InterPro" id="IPR050857">
    <property type="entry name" value="D-2-hydroxyacid_DH"/>
</dbReference>